<proteinExistence type="predicted"/>
<comment type="caution">
    <text evidence="2">The sequence shown here is derived from an EMBL/GenBank/DDBJ whole genome shotgun (WGS) entry which is preliminary data.</text>
</comment>
<reference evidence="2" key="1">
    <citation type="journal article" date="2014" name="Front. Microbiol.">
        <title>High frequency of phylogenetically diverse reductive dehalogenase-homologous genes in deep subseafloor sedimentary metagenomes.</title>
        <authorList>
            <person name="Kawai M."/>
            <person name="Futagami T."/>
            <person name="Toyoda A."/>
            <person name="Takaki Y."/>
            <person name="Nishi S."/>
            <person name="Hori S."/>
            <person name="Arai W."/>
            <person name="Tsubouchi T."/>
            <person name="Morono Y."/>
            <person name="Uchiyama I."/>
            <person name="Ito T."/>
            <person name="Fujiyama A."/>
            <person name="Inagaki F."/>
            <person name="Takami H."/>
        </authorList>
    </citation>
    <scope>NUCLEOTIDE SEQUENCE</scope>
    <source>
        <strain evidence="2">Expedition CK06-06</strain>
    </source>
</reference>
<evidence type="ECO:0000313" key="2">
    <source>
        <dbReference type="EMBL" id="GAF94932.1"/>
    </source>
</evidence>
<accession>X0U3F1</accession>
<keyword evidence="1" id="KW-0812">Transmembrane</keyword>
<dbReference type="EMBL" id="BARS01015837">
    <property type="protein sequence ID" value="GAF94932.1"/>
    <property type="molecule type" value="Genomic_DNA"/>
</dbReference>
<sequence length="112" mass="12815">MKAIINFIKPDLKKVIFFLILITPFVIHWLDKIGVTSIDFPETFLLYFFDGIVFATAFVICGGMMCPRGGQELEKVGNVVGYFIAGIIFWLVACFLSWVWDKIISIKRKKDS</sequence>
<keyword evidence="1" id="KW-1133">Transmembrane helix</keyword>
<feature type="transmembrane region" description="Helical" evidence="1">
    <location>
        <begin position="45"/>
        <end position="67"/>
    </location>
</feature>
<feature type="transmembrane region" description="Helical" evidence="1">
    <location>
        <begin position="79"/>
        <end position="100"/>
    </location>
</feature>
<protein>
    <submittedName>
        <fullName evidence="2">Uncharacterized protein</fullName>
    </submittedName>
</protein>
<organism evidence="2">
    <name type="scientific">marine sediment metagenome</name>
    <dbReference type="NCBI Taxonomy" id="412755"/>
    <lineage>
        <taxon>unclassified sequences</taxon>
        <taxon>metagenomes</taxon>
        <taxon>ecological metagenomes</taxon>
    </lineage>
</organism>
<keyword evidence="1" id="KW-0472">Membrane</keyword>
<gene>
    <name evidence="2" type="ORF">S01H1_26148</name>
</gene>
<feature type="transmembrane region" description="Helical" evidence="1">
    <location>
        <begin position="12"/>
        <end position="30"/>
    </location>
</feature>
<evidence type="ECO:0000256" key="1">
    <source>
        <dbReference type="SAM" id="Phobius"/>
    </source>
</evidence>
<name>X0U3F1_9ZZZZ</name>
<dbReference type="AlphaFoldDB" id="X0U3F1"/>